<dbReference type="PANTHER" id="PTHR43792">
    <property type="entry name" value="GNAT FAMILY, PUTATIVE (AFU_ORTHOLOGUE AFUA_3G00765)-RELATED-RELATED"/>
    <property type="match status" value="1"/>
</dbReference>
<feature type="domain" description="N-acetyltransferase" evidence="1">
    <location>
        <begin position="9"/>
        <end position="171"/>
    </location>
</feature>
<protein>
    <submittedName>
        <fullName evidence="2">Acetyltransferase, GNAT family</fullName>
    </submittedName>
</protein>
<proteinExistence type="predicted"/>
<accession>A0A6J4RGJ3</accession>
<sequence>MVEIETERLLLRRWRDEDMEPYARMCADPEVMRFIGDGSPLTREGSEGQISRFLRRWDERGFGLWVLEGKEGKTFIGFAGLAHQEDWTEGEHKTEVGWRLDRAFWGRGLATEAARASVDYGFETLGLERIISIIQPGNVASRRVAAKAGLTLRGESHWRNSKVVWYAVDRDDRQT</sequence>
<dbReference type="EMBL" id="CADCVK010000092">
    <property type="protein sequence ID" value="CAA9468284.1"/>
    <property type="molecule type" value="Genomic_DNA"/>
</dbReference>
<dbReference type="InterPro" id="IPR000182">
    <property type="entry name" value="GNAT_dom"/>
</dbReference>
<evidence type="ECO:0000259" key="1">
    <source>
        <dbReference type="PROSITE" id="PS51186"/>
    </source>
</evidence>
<dbReference type="InterPro" id="IPR051531">
    <property type="entry name" value="N-acetyltransferase"/>
</dbReference>
<organism evidence="2">
    <name type="scientific">uncultured Rubrobacteraceae bacterium</name>
    <dbReference type="NCBI Taxonomy" id="349277"/>
    <lineage>
        <taxon>Bacteria</taxon>
        <taxon>Bacillati</taxon>
        <taxon>Actinomycetota</taxon>
        <taxon>Rubrobacteria</taxon>
        <taxon>Rubrobacterales</taxon>
        <taxon>Rubrobacteraceae</taxon>
        <taxon>environmental samples</taxon>
    </lineage>
</organism>
<dbReference type="AlphaFoldDB" id="A0A6J4RGJ3"/>
<dbReference type="GO" id="GO:0016747">
    <property type="term" value="F:acyltransferase activity, transferring groups other than amino-acyl groups"/>
    <property type="evidence" value="ECO:0007669"/>
    <property type="project" value="InterPro"/>
</dbReference>
<dbReference type="Pfam" id="PF13302">
    <property type="entry name" value="Acetyltransf_3"/>
    <property type="match status" value="1"/>
</dbReference>
<evidence type="ECO:0000313" key="2">
    <source>
        <dbReference type="EMBL" id="CAA9468284.1"/>
    </source>
</evidence>
<dbReference type="Gene3D" id="3.40.630.30">
    <property type="match status" value="1"/>
</dbReference>
<name>A0A6J4RGJ3_9ACTN</name>
<reference evidence="2" key="1">
    <citation type="submission" date="2020-02" db="EMBL/GenBank/DDBJ databases">
        <authorList>
            <person name="Meier V. D."/>
        </authorList>
    </citation>
    <scope>NUCLEOTIDE SEQUENCE</scope>
    <source>
        <strain evidence="2">AVDCRST_MAG12</strain>
    </source>
</reference>
<dbReference type="InterPro" id="IPR016181">
    <property type="entry name" value="Acyl_CoA_acyltransferase"/>
</dbReference>
<gene>
    <name evidence="2" type="ORF">AVDCRST_MAG12-532</name>
</gene>
<keyword evidence="2" id="KW-0808">Transferase</keyword>
<dbReference type="SUPFAM" id="SSF55729">
    <property type="entry name" value="Acyl-CoA N-acyltransferases (Nat)"/>
    <property type="match status" value="1"/>
</dbReference>
<dbReference type="PANTHER" id="PTHR43792:SF1">
    <property type="entry name" value="N-ACETYLTRANSFERASE DOMAIN-CONTAINING PROTEIN"/>
    <property type="match status" value="1"/>
</dbReference>
<dbReference type="PROSITE" id="PS51186">
    <property type="entry name" value="GNAT"/>
    <property type="match status" value="1"/>
</dbReference>